<dbReference type="EMBL" id="QQZZ01000160">
    <property type="protein sequence ID" value="RMZ38143.1"/>
    <property type="molecule type" value="Genomic_DNA"/>
</dbReference>
<evidence type="ECO:0000256" key="1">
    <source>
        <dbReference type="SAM" id="Phobius"/>
    </source>
</evidence>
<dbReference type="PANTHER" id="PTHR43341:SF4">
    <property type="entry name" value="ARGININE PERMEASE CAN1-RELATED"/>
    <property type="match status" value="1"/>
</dbReference>
<reference evidence="2 3" key="1">
    <citation type="submission" date="2018-07" db="EMBL/GenBank/DDBJ databases">
        <title>Identification of spontaneous genetic mutation associated with occurrence of a yellow conidial color mutant of Aspergillus flavus.</title>
        <authorList>
            <person name="Chang P.-K."/>
            <person name="Mack B.M."/>
            <person name="Scharfenstein L."/>
            <person name="Gilbert M.K."/>
        </authorList>
    </citation>
    <scope>NUCLEOTIDE SEQUENCE [LARGE SCALE GENOMIC DNA]</scope>
    <source>
        <strain evidence="2 3">CA14</strain>
    </source>
</reference>
<sequence length="242" mass="26828">MVLADGMVCSAVWAVLQSLSEITIVFPVSGNYIDYADLWVDPALAFGAGFADMERNCRIRSGLLQCAGAVLGRGIFASRSYRLSPSSLQSAYLSSYSQQAGGVTVLNWLIAISSASFFTNWGIIAFTNWHFHCAPKAQKDILFSETYGWKSTFWSSTPAWLMLVSLMLLVCCLECGVKPVARKDKIAPVDMTPLLIGWPHIYRGELSPVHTRALGNHRLYARLQSHFQNAVERPKNSGLHHR</sequence>
<dbReference type="InterPro" id="IPR050524">
    <property type="entry name" value="APC_YAT"/>
</dbReference>
<protein>
    <submittedName>
        <fullName evidence="2">Uncharacterized protein</fullName>
    </submittedName>
</protein>
<comment type="caution">
    <text evidence="2">The sequence shown here is derived from an EMBL/GenBank/DDBJ whole genome shotgun (WGS) entry which is preliminary data.</text>
</comment>
<keyword evidence="1" id="KW-0812">Transmembrane</keyword>
<keyword evidence="1" id="KW-0472">Membrane</keyword>
<gene>
    <name evidence="2" type="ORF">CA14_007681</name>
</gene>
<feature type="transmembrane region" description="Helical" evidence="1">
    <location>
        <begin position="105"/>
        <end position="126"/>
    </location>
</feature>
<proteinExistence type="predicted"/>
<dbReference type="Proteomes" id="UP000275480">
    <property type="component" value="Unassembled WGS sequence"/>
</dbReference>
<dbReference type="AlphaFoldDB" id="A0AB74BV37"/>
<dbReference type="PANTHER" id="PTHR43341">
    <property type="entry name" value="AMINO ACID PERMEASE"/>
    <property type="match status" value="1"/>
</dbReference>
<evidence type="ECO:0000313" key="2">
    <source>
        <dbReference type="EMBL" id="RMZ38143.1"/>
    </source>
</evidence>
<keyword evidence="1" id="KW-1133">Transmembrane helix</keyword>
<name>A0AB74BV37_ASPFL</name>
<evidence type="ECO:0000313" key="3">
    <source>
        <dbReference type="Proteomes" id="UP000275480"/>
    </source>
</evidence>
<accession>A0AB74BV37</accession>
<dbReference type="GO" id="GO:0015171">
    <property type="term" value="F:amino acid transmembrane transporter activity"/>
    <property type="evidence" value="ECO:0007669"/>
    <property type="project" value="TreeGrafter"/>
</dbReference>
<feature type="transmembrane region" description="Helical" evidence="1">
    <location>
        <begin position="159"/>
        <end position="177"/>
    </location>
</feature>
<organism evidence="2 3">
    <name type="scientific">Aspergillus flavus</name>
    <dbReference type="NCBI Taxonomy" id="5059"/>
    <lineage>
        <taxon>Eukaryota</taxon>
        <taxon>Fungi</taxon>
        <taxon>Dikarya</taxon>
        <taxon>Ascomycota</taxon>
        <taxon>Pezizomycotina</taxon>
        <taxon>Eurotiomycetes</taxon>
        <taxon>Eurotiomycetidae</taxon>
        <taxon>Eurotiales</taxon>
        <taxon>Aspergillaceae</taxon>
        <taxon>Aspergillus</taxon>
        <taxon>Aspergillus subgen. Circumdati</taxon>
    </lineage>
</organism>
<dbReference type="GO" id="GO:0016020">
    <property type="term" value="C:membrane"/>
    <property type="evidence" value="ECO:0007669"/>
    <property type="project" value="TreeGrafter"/>
</dbReference>